<dbReference type="EMBL" id="JBHUOF010000041">
    <property type="protein sequence ID" value="MFD2802076.1"/>
    <property type="molecule type" value="Genomic_DNA"/>
</dbReference>
<dbReference type="RefSeq" id="WP_377390278.1">
    <property type="nucleotide sequence ID" value="NZ_JBHSAN010000022.1"/>
</dbReference>
<keyword evidence="2" id="KW-0378">Hydrolase</keyword>
<protein>
    <submittedName>
        <fullName evidence="2">Alpha/beta hydrolase family protein</fullName>
        <ecNumber evidence="2">3.4.-.-</ecNumber>
    </submittedName>
</protein>
<dbReference type="GO" id="GO:0016787">
    <property type="term" value="F:hydrolase activity"/>
    <property type="evidence" value="ECO:0007669"/>
    <property type="project" value="UniProtKB-KW"/>
</dbReference>
<dbReference type="EC" id="3.4.-.-" evidence="2"/>
<evidence type="ECO:0000313" key="2">
    <source>
        <dbReference type="EMBL" id="MFD2802076.1"/>
    </source>
</evidence>
<name>A0ABW5WI65_9PSEU</name>
<dbReference type="SUPFAM" id="SSF53474">
    <property type="entry name" value="alpha/beta-Hydrolases"/>
    <property type="match status" value="1"/>
</dbReference>
<evidence type="ECO:0000313" key="3">
    <source>
        <dbReference type="Proteomes" id="UP001597478"/>
    </source>
</evidence>
<comment type="caution">
    <text evidence="2">The sequence shown here is derived from an EMBL/GenBank/DDBJ whole genome shotgun (WGS) entry which is preliminary data.</text>
</comment>
<dbReference type="Proteomes" id="UP001597478">
    <property type="component" value="Unassembled WGS sequence"/>
</dbReference>
<gene>
    <name evidence="2" type="ORF">ACFS2C_22055</name>
</gene>
<proteinExistence type="predicted"/>
<dbReference type="InterPro" id="IPR001375">
    <property type="entry name" value="Peptidase_S9_cat"/>
</dbReference>
<dbReference type="Pfam" id="PF00326">
    <property type="entry name" value="Peptidase_S9"/>
    <property type="match status" value="1"/>
</dbReference>
<evidence type="ECO:0000259" key="1">
    <source>
        <dbReference type="Pfam" id="PF00326"/>
    </source>
</evidence>
<reference evidence="3" key="1">
    <citation type="journal article" date="2019" name="Int. J. Syst. Evol. Microbiol.">
        <title>The Global Catalogue of Microorganisms (GCM) 10K type strain sequencing project: providing services to taxonomists for standard genome sequencing and annotation.</title>
        <authorList>
            <consortium name="The Broad Institute Genomics Platform"/>
            <consortium name="The Broad Institute Genome Sequencing Center for Infectious Disease"/>
            <person name="Wu L."/>
            <person name="Ma J."/>
        </authorList>
    </citation>
    <scope>NUCLEOTIDE SEQUENCE [LARGE SCALE GENOMIC DNA]</scope>
    <source>
        <strain evidence="3">IBRC-M 10906</strain>
    </source>
</reference>
<organism evidence="2 3">
    <name type="scientific">Prauserella oleivorans</name>
    <dbReference type="NCBI Taxonomy" id="1478153"/>
    <lineage>
        <taxon>Bacteria</taxon>
        <taxon>Bacillati</taxon>
        <taxon>Actinomycetota</taxon>
        <taxon>Actinomycetes</taxon>
        <taxon>Pseudonocardiales</taxon>
        <taxon>Pseudonocardiaceae</taxon>
        <taxon>Prauserella</taxon>
    </lineage>
</organism>
<keyword evidence="3" id="KW-1185">Reference proteome</keyword>
<dbReference type="Gene3D" id="3.40.50.1820">
    <property type="entry name" value="alpha/beta hydrolase"/>
    <property type="match status" value="1"/>
</dbReference>
<sequence>MQASSAIRGHAAGVPFVALPPAAEPLDGPAPLVVTWHLMDPPRSEEAMAAALPMSGLGAWRVYFGLPMHGGRAPEGGPEEFCRLAGEDYVLNVAEPVTEQAATEFPGAVADLRRQLSLPDSPVGVAGGSAGATVALEVLARAEVPIGAAALVSPVTQLGPAVGANERQFGVTYRWSERSRAVADRYDFVRRAGELCAPVLLVVGEHDDEAFREPAAALSEALGDAGRLVTVPGMAHALADEPGIEAAPQTGHAAMVDTEFTAWFQQHLR</sequence>
<feature type="domain" description="Peptidase S9 prolyl oligopeptidase catalytic" evidence="1">
    <location>
        <begin position="108"/>
        <end position="243"/>
    </location>
</feature>
<accession>A0ABW5WI65</accession>
<dbReference type="InterPro" id="IPR029058">
    <property type="entry name" value="AB_hydrolase_fold"/>
</dbReference>